<dbReference type="PROSITE" id="PS50850">
    <property type="entry name" value="MFS"/>
    <property type="match status" value="1"/>
</dbReference>
<dbReference type="Pfam" id="PF07690">
    <property type="entry name" value="MFS_1"/>
    <property type="match status" value="1"/>
</dbReference>
<evidence type="ECO:0000256" key="1">
    <source>
        <dbReference type="ARBA" id="ARBA00004141"/>
    </source>
</evidence>
<name>A0A8S3YKK0_9EUPU</name>
<evidence type="ECO:0000313" key="8">
    <source>
        <dbReference type="EMBL" id="CAG5117539.1"/>
    </source>
</evidence>
<dbReference type="EMBL" id="CAJHNH020000420">
    <property type="protein sequence ID" value="CAG5117539.1"/>
    <property type="molecule type" value="Genomic_DNA"/>
</dbReference>
<feature type="transmembrane region" description="Helical" evidence="6">
    <location>
        <begin position="88"/>
        <end position="107"/>
    </location>
</feature>
<feature type="transmembrane region" description="Helical" evidence="6">
    <location>
        <begin position="16"/>
        <end position="35"/>
    </location>
</feature>
<keyword evidence="3 6" id="KW-0812">Transmembrane</keyword>
<dbReference type="AlphaFoldDB" id="A0A8S3YKK0"/>
<organism evidence="8 9">
    <name type="scientific">Candidula unifasciata</name>
    <dbReference type="NCBI Taxonomy" id="100452"/>
    <lineage>
        <taxon>Eukaryota</taxon>
        <taxon>Metazoa</taxon>
        <taxon>Spiralia</taxon>
        <taxon>Lophotrochozoa</taxon>
        <taxon>Mollusca</taxon>
        <taxon>Gastropoda</taxon>
        <taxon>Heterobranchia</taxon>
        <taxon>Euthyneura</taxon>
        <taxon>Panpulmonata</taxon>
        <taxon>Eupulmonata</taxon>
        <taxon>Stylommatophora</taxon>
        <taxon>Helicina</taxon>
        <taxon>Helicoidea</taxon>
        <taxon>Geomitridae</taxon>
        <taxon>Candidula</taxon>
    </lineage>
</organism>
<dbReference type="InterPro" id="IPR052983">
    <property type="entry name" value="MFS_Riboflavin_Transporter"/>
</dbReference>
<keyword evidence="9" id="KW-1185">Reference proteome</keyword>
<comment type="subcellular location">
    <subcellularLocation>
        <location evidence="1">Membrane</location>
        <topology evidence="1">Multi-pass membrane protein</topology>
    </subcellularLocation>
</comment>
<feature type="transmembrane region" description="Helical" evidence="6">
    <location>
        <begin position="61"/>
        <end position="81"/>
    </location>
</feature>
<feature type="transmembrane region" description="Helical" evidence="6">
    <location>
        <begin position="198"/>
        <end position="220"/>
    </location>
</feature>
<evidence type="ECO:0000256" key="6">
    <source>
        <dbReference type="SAM" id="Phobius"/>
    </source>
</evidence>
<evidence type="ECO:0000259" key="7">
    <source>
        <dbReference type="PROSITE" id="PS50850"/>
    </source>
</evidence>
<keyword evidence="4 6" id="KW-1133">Transmembrane helix</keyword>
<reference evidence="8" key="1">
    <citation type="submission" date="2021-04" db="EMBL/GenBank/DDBJ databases">
        <authorList>
            <consortium name="Molecular Ecology Group"/>
        </authorList>
    </citation>
    <scope>NUCLEOTIDE SEQUENCE</scope>
</reference>
<dbReference type="Proteomes" id="UP000678393">
    <property type="component" value="Unassembled WGS sequence"/>
</dbReference>
<feature type="transmembrane region" description="Helical" evidence="6">
    <location>
        <begin position="113"/>
        <end position="134"/>
    </location>
</feature>
<dbReference type="SUPFAM" id="SSF103473">
    <property type="entry name" value="MFS general substrate transporter"/>
    <property type="match status" value="1"/>
</dbReference>
<evidence type="ECO:0000256" key="4">
    <source>
        <dbReference type="ARBA" id="ARBA00022989"/>
    </source>
</evidence>
<dbReference type="InterPro" id="IPR011701">
    <property type="entry name" value="MFS"/>
</dbReference>
<evidence type="ECO:0000256" key="3">
    <source>
        <dbReference type="ARBA" id="ARBA00022692"/>
    </source>
</evidence>
<evidence type="ECO:0000256" key="5">
    <source>
        <dbReference type="ARBA" id="ARBA00023136"/>
    </source>
</evidence>
<comment type="caution">
    <text evidence="8">The sequence shown here is derived from an EMBL/GenBank/DDBJ whole genome shotgun (WGS) entry which is preliminary data.</text>
</comment>
<accession>A0A8S3YKK0</accession>
<feature type="domain" description="Major facilitator superfamily (MFS) profile" evidence="7">
    <location>
        <begin position="14"/>
        <end position="228"/>
    </location>
</feature>
<keyword evidence="5 6" id="KW-0472">Membrane</keyword>
<dbReference type="InterPro" id="IPR020846">
    <property type="entry name" value="MFS_dom"/>
</dbReference>
<evidence type="ECO:0000256" key="2">
    <source>
        <dbReference type="ARBA" id="ARBA00022448"/>
    </source>
</evidence>
<dbReference type="PANTHER" id="PTHR43385:SF1">
    <property type="entry name" value="RIBOFLAVIN TRANSPORTER RIBJ"/>
    <property type="match status" value="1"/>
</dbReference>
<dbReference type="OrthoDB" id="410267at2759"/>
<gene>
    <name evidence="8" type="ORF">CUNI_LOCUS3097</name>
</gene>
<keyword evidence="2" id="KW-0813">Transport</keyword>
<proteinExistence type="predicted"/>
<dbReference type="GO" id="GO:0016020">
    <property type="term" value="C:membrane"/>
    <property type="evidence" value="ECO:0007669"/>
    <property type="project" value="UniProtKB-SubCell"/>
</dbReference>
<feature type="non-terminal residue" evidence="8">
    <location>
        <position position="228"/>
    </location>
</feature>
<dbReference type="Gene3D" id="1.20.1250.20">
    <property type="entry name" value="MFS general substrate transporter like domains"/>
    <property type="match status" value="1"/>
</dbReference>
<feature type="transmembrane region" description="Helical" evidence="6">
    <location>
        <begin position="146"/>
        <end position="164"/>
    </location>
</feature>
<dbReference type="InterPro" id="IPR036259">
    <property type="entry name" value="MFS_trans_sf"/>
</dbReference>
<evidence type="ECO:0000313" key="9">
    <source>
        <dbReference type="Proteomes" id="UP000678393"/>
    </source>
</evidence>
<dbReference type="GO" id="GO:0022857">
    <property type="term" value="F:transmembrane transporter activity"/>
    <property type="evidence" value="ECO:0007669"/>
    <property type="project" value="InterPro"/>
</dbReference>
<dbReference type="PANTHER" id="PTHR43385">
    <property type="entry name" value="RIBOFLAVIN TRANSPORTER RIBJ"/>
    <property type="match status" value="1"/>
</dbReference>
<protein>
    <recommendedName>
        <fullName evidence="7">Major facilitator superfamily (MFS) profile domain-containing protein</fullName>
    </recommendedName>
</protein>
<sequence>MSCTDCAQKFQKWRKYVVIVGGIFIYLPIGVPWYFGNLATYINSYFHAQAPNEVDFVDPQWIFSAFFITFSLALIASGYISNMYGPRLTVLGALIVHSGATFVSYYAIQHSMIALITVFGAIGGLGAGLSYGPPLPVVIRWMPRRVGLASGALMTGFGGGAVFYNELITFFINPDNVKANVQGSRTKYFSQPEILRRIPLVFLVLGALTVILQLIGVLLLRLPVEGDE</sequence>